<reference evidence="1" key="1">
    <citation type="submission" date="2023-03" db="EMBL/GenBank/DDBJ databases">
        <title>Massive genome expansion in bonnet fungi (Mycena s.s.) driven by repeated elements and novel gene families across ecological guilds.</title>
        <authorList>
            <consortium name="Lawrence Berkeley National Laboratory"/>
            <person name="Harder C.B."/>
            <person name="Miyauchi S."/>
            <person name="Viragh M."/>
            <person name="Kuo A."/>
            <person name="Thoen E."/>
            <person name="Andreopoulos B."/>
            <person name="Lu D."/>
            <person name="Skrede I."/>
            <person name="Drula E."/>
            <person name="Henrissat B."/>
            <person name="Morin E."/>
            <person name="Kohler A."/>
            <person name="Barry K."/>
            <person name="LaButti K."/>
            <person name="Morin E."/>
            <person name="Salamov A."/>
            <person name="Lipzen A."/>
            <person name="Mereny Z."/>
            <person name="Hegedus B."/>
            <person name="Baldrian P."/>
            <person name="Stursova M."/>
            <person name="Weitz H."/>
            <person name="Taylor A."/>
            <person name="Grigoriev I.V."/>
            <person name="Nagy L.G."/>
            <person name="Martin F."/>
            <person name="Kauserud H."/>
        </authorList>
    </citation>
    <scope>NUCLEOTIDE SEQUENCE</scope>
    <source>
        <strain evidence="1">CBHHK002</strain>
    </source>
</reference>
<keyword evidence="2" id="KW-1185">Reference proteome</keyword>
<dbReference type="AlphaFoldDB" id="A0AAD6ZVJ8"/>
<comment type="caution">
    <text evidence="1">The sequence shown here is derived from an EMBL/GenBank/DDBJ whole genome shotgun (WGS) entry which is preliminary data.</text>
</comment>
<evidence type="ECO:0000313" key="1">
    <source>
        <dbReference type="EMBL" id="KAJ7342461.1"/>
    </source>
</evidence>
<sequence length="536" mass="59614">MVFQDDGFTVRSLVTLKSFLSDRALTVKRPRQQPPSLIFTLPAEMLAEMFLQATDDQDPASLLNPMHSHFVLTRVCALWRAVAIHTPSLWCRVVLHLGGRTTGFSSITSLAKTCFDRSRELPLALIISSSVTDSSSIPNLSMDLVLPVRHRIRHLELKLPVVFTESIFKLPRNSLKALRSISVCAMISDAESAWFRSMSALEGAPVLESVKLSCGHAPNSVMQWRMAETRFDPYLAGLPWERLTELVIQDLEVRHEDALYALEMTTSLVRCVMDLRIIAPLAPVLAFTNLPFTVPPAPTPAPADAPPPNPPKPVKLPALHTLELAVSGASNAPADFFDRLILPFLKELSIKYKDRQPLPCATLTDLQTRSGTSFSLHRFALASRTGDSLLPFLEHNPLLSRLQLVFCALELTPLAHALTPQRKSDNDEGGTQTQVLLLPHLRLLSLADRWTEEAPAARWARATKAVLEMVRSRQRAGLEKFTFGSQAPLGAKRAARLEKWRTGAGGICVRTVCVPPERAHLMRADYINMILWEDEF</sequence>
<dbReference type="EMBL" id="JARIHO010000025">
    <property type="protein sequence ID" value="KAJ7342461.1"/>
    <property type="molecule type" value="Genomic_DNA"/>
</dbReference>
<protein>
    <recommendedName>
        <fullName evidence="3">F-box domain-containing protein</fullName>
    </recommendedName>
</protein>
<evidence type="ECO:0008006" key="3">
    <source>
        <dbReference type="Google" id="ProtNLM"/>
    </source>
</evidence>
<evidence type="ECO:0000313" key="2">
    <source>
        <dbReference type="Proteomes" id="UP001218218"/>
    </source>
</evidence>
<name>A0AAD6ZVJ8_9AGAR</name>
<dbReference type="Proteomes" id="UP001218218">
    <property type="component" value="Unassembled WGS sequence"/>
</dbReference>
<proteinExistence type="predicted"/>
<gene>
    <name evidence="1" type="ORF">DFH08DRAFT_963212</name>
</gene>
<organism evidence="1 2">
    <name type="scientific">Mycena albidolilacea</name>
    <dbReference type="NCBI Taxonomy" id="1033008"/>
    <lineage>
        <taxon>Eukaryota</taxon>
        <taxon>Fungi</taxon>
        <taxon>Dikarya</taxon>
        <taxon>Basidiomycota</taxon>
        <taxon>Agaricomycotina</taxon>
        <taxon>Agaricomycetes</taxon>
        <taxon>Agaricomycetidae</taxon>
        <taxon>Agaricales</taxon>
        <taxon>Marasmiineae</taxon>
        <taxon>Mycenaceae</taxon>
        <taxon>Mycena</taxon>
    </lineage>
</organism>
<accession>A0AAD6ZVJ8</accession>